<name>A0A511KIN3_RHOTO</name>
<comment type="caution">
    <text evidence="3">The sequence shown here is derived from an EMBL/GenBank/DDBJ whole genome shotgun (WGS) entry which is preliminary data.</text>
</comment>
<feature type="compositionally biased region" description="Low complexity" evidence="1">
    <location>
        <begin position="11"/>
        <end position="40"/>
    </location>
</feature>
<evidence type="ECO:0000259" key="2">
    <source>
        <dbReference type="Pfam" id="PF03399"/>
    </source>
</evidence>
<proteinExistence type="predicted"/>
<feature type="compositionally biased region" description="Acidic residues" evidence="1">
    <location>
        <begin position="965"/>
        <end position="986"/>
    </location>
</feature>
<dbReference type="GO" id="GO:0005737">
    <property type="term" value="C:cytoplasm"/>
    <property type="evidence" value="ECO:0007669"/>
    <property type="project" value="TreeGrafter"/>
</dbReference>
<feature type="compositionally biased region" description="Gly residues" evidence="1">
    <location>
        <begin position="48"/>
        <end position="63"/>
    </location>
</feature>
<organism evidence="3 4">
    <name type="scientific">Rhodotorula toruloides</name>
    <name type="common">Yeast</name>
    <name type="synonym">Rhodosporidium toruloides</name>
    <dbReference type="NCBI Taxonomy" id="5286"/>
    <lineage>
        <taxon>Eukaryota</taxon>
        <taxon>Fungi</taxon>
        <taxon>Dikarya</taxon>
        <taxon>Basidiomycota</taxon>
        <taxon>Pucciniomycotina</taxon>
        <taxon>Microbotryomycetes</taxon>
        <taxon>Sporidiobolales</taxon>
        <taxon>Sporidiobolaceae</taxon>
        <taxon>Rhodotorula</taxon>
    </lineage>
</organism>
<dbReference type="PANTHER" id="PTHR12436">
    <property type="entry name" value="80 KDA MCM3-ASSOCIATED PROTEIN"/>
    <property type="match status" value="1"/>
</dbReference>
<dbReference type="Gene3D" id="1.25.40.990">
    <property type="match status" value="1"/>
</dbReference>
<feature type="region of interest" description="Disordered" evidence="1">
    <location>
        <begin position="169"/>
        <end position="211"/>
    </location>
</feature>
<feature type="domain" description="SAC3/GANP/THP3 conserved" evidence="2">
    <location>
        <begin position="280"/>
        <end position="575"/>
    </location>
</feature>
<sequence>MSWNGADPFASSSNPTSSSTSRGGFQSSSSDWVPRGAFQGERGRGRGRGAGRGGTGRGAGGPGVKRHTNLSWRRPADDNAGAQDAQDGEEEADDVGATADAPGAFAAFGAGGGGFGGFGAAPAAFSAFGAAEASSSAFGTAPSAFGASSSAFGSSFPSTSTSTVFPSAFSATPAQSTPPSVPLFRQDSQQSEEGAVSQDEADQGKQRANGQISTLEVLGEDSEARRKRFESTLPNNRYLELKPLREAQRLKAIKAGLIPDPSKPMRLDQATDFEGTCEEMCPEWEREEREYQNNVDPLERYPGTTRIDPTRAVKAFHRPAAGNDAPLPSDVRPPHVLHRTLDYLFHTLMPQYPLAVTHPFIRDRTRSVRQDFTVQNVRGKSAIECNERIARYHILAVGTLREQSGFSESQELEQLRKVLKSLNEFYDDARASGNPSLSSNEAEFRAYNILTHLRDPDIIWSCEVLPPSIFSHPLLQRALAIHRLAQKSNIARGERASQNAFSRFFKLVAAPETPYLFACILSTHFNDVRRNAFDALRTAFLKQHSAFPLRTLAKVLGCDEEEDVRSICEQLGVVVRADERGKMVAELHKQAVLKIVTLKPKVSMRLVEGKRGEASYEAVIDGADYLTADVEAIPANPAAASPSTFSFSTAPPATSLPQTLPPPAASTLAPPVFGAPSSSPLPSPFATPLFGTSPVPPPVSNVSSGLNATASPFVPSFSLPRAAAPSAAPPATTVAPPPTFSFAPVPTPASNASIPPSVTSSAAPAPRRPAKSLPPSSLRTAISAPSFTPSPTPPVLSKVVPSPRRPSATSPVAAKGLRRVSLPRAASPATTVAAAALARRQALVDSLVRDLTAEMLATAVAAPVQRASAGVLKERWAEIKAKEQEAKDALAQRLADQAYGELTSLAAREAILDAVRSQRSQRRSIVRWRRAAQRSLVHKAEERARRKEWEEVVGTIERTKAMPAGEEEEGMSDDDQVDEMEDEEEDGGLAGLAYTGLDFGGLSLGTGPQQDKLRDAVDDELVTKLRAAADARDRIWARGAFLDVLSQHASAALSSHRLPCRPTWSTLVSTADTASPFGAWLACKFDIQQESGLAEVDTPNVDVEVRLLGERHQPIESELRTTGLLVFDCTGTKGSSPCWSARRQCLDHLIGHIVQKSLFKPALLVVLCPDRATNEVEESALRIEVAETLQLDTFAGIHSWAIDIMHLDGAESSFDVETAKLLFPVVVRNERIPRPFSSFLNPLVEIWRASLARTCKVVHDSCAARDITTSYLRQLQDIIGRSEAVASPPPRAKLILPDFPSDSPFRSACITFAALPDFQSSGNFPDLAILLAQQPPAADLSLARVLLEHLAVFVLETLSPMKTLQGSLDADLPVAVDAVTSALATLEDRIRPAQPIFTPRKKRRASAAPAETNSSKKQSGINGQMGVEKGLANGSEPMMKPQDRLSALEGLMKDARALLAR</sequence>
<dbReference type="InterPro" id="IPR045107">
    <property type="entry name" value="SAC3/GANP/THP3"/>
</dbReference>
<feature type="region of interest" description="Disordered" evidence="1">
    <location>
        <begin position="963"/>
        <end position="986"/>
    </location>
</feature>
<dbReference type="GO" id="GO:0070390">
    <property type="term" value="C:transcription export complex 2"/>
    <property type="evidence" value="ECO:0007669"/>
    <property type="project" value="TreeGrafter"/>
</dbReference>
<gene>
    <name evidence="3" type="ORF">Rt10032_c10g4258</name>
</gene>
<evidence type="ECO:0000313" key="3">
    <source>
        <dbReference type="EMBL" id="GEM10241.1"/>
    </source>
</evidence>
<reference evidence="3 4" key="1">
    <citation type="submission" date="2019-07" db="EMBL/GenBank/DDBJ databases">
        <title>Rhodotorula toruloides NBRC10032 genome sequencing.</title>
        <authorList>
            <person name="Shida Y."/>
            <person name="Takaku H."/>
            <person name="Ogasawara W."/>
            <person name="Mori K."/>
        </authorList>
    </citation>
    <scope>NUCLEOTIDE SEQUENCE [LARGE SCALE GENOMIC DNA]</scope>
    <source>
        <strain evidence="3 4">NBRC10032</strain>
    </source>
</reference>
<accession>A0A511KIN3</accession>
<feature type="region of interest" description="Disordered" evidence="1">
    <location>
        <begin position="746"/>
        <end position="814"/>
    </location>
</feature>
<dbReference type="EMBL" id="BJWK01000010">
    <property type="protein sequence ID" value="GEM10241.1"/>
    <property type="molecule type" value="Genomic_DNA"/>
</dbReference>
<dbReference type="GO" id="GO:0006406">
    <property type="term" value="P:mRNA export from nucleus"/>
    <property type="evidence" value="ECO:0007669"/>
    <property type="project" value="TreeGrafter"/>
</dbReference>
<feature type="compositionally biased region" description="Low complexity" evidence="1">
    <location>
        <begin position="746"/>
        <end position="787"/>
    </location>
</feature>
<feature type="region of interest" description="Disordered" evidence="1">
    <location>
        <begin position="1"/>
        <end position="112"/>
    </location>
</feature>
<feature type="region of interest" description="Disordered" evidence="1">
    <location>
        <begin position="1395"/>
        <end position="1447"/>
    </location>
</feature>
<feature type="compositionally biased region" description="Low complexity" evidence="1">
    <location>
        <begin position="95"/>
        <end position="108"/>
    </location>
</feature>
<feature type="region of interest" description="Disordered" evidence="1">
    <location>
        <begin position="640"/>
        <end position="672"/>
    </location>
</feature>
<protein>
    <submittedName>
        <fullName evidence="3">Nuclear export factor</fullName>
    </submittedName>
</protein>
<dbReference type="PANTHER" id="PTHR12436:SF3">
    <property type="entry name" value="GERMINAL-CENTER ASSOCIATED NUCLEAR PROTEIN"/>
    <property type="match status" value="1"/>
</dbReference>
<dbReference type="InterPro" id="IPR005062">
    <property type="entry name" value="SAC3/GANP/THP3_conserved"/>
</dbReference>
<feature type="compositionally biased region" description="Low complexity" evidence="1">
    <location>
        <begin position="640"/>
        <end position="658"/>
    </location>
</feature>
<dbReference type="Proteomes" id="UP000321518">
    <property type="component" value="Unassembled WGS sequence"/>
</dbReference>
<evidence type="ECO:0000256" key="1">
    <source>
        <dbReference type="SAM" id="MobiDB-lite"/>
    </source>
</evidence>
<feature type="compositionally biased region" description="Polar residues" evidence="1">
    <location>
        <begin position="1411"/>
        <end position="1422"/>
    </location>
</feature>
<evidence type="ECO:0000313" key="4">
    <source>
        <dbReference type="Proteomes" id="UP000321518"/>
    </source>
</evidence>
<dbReference type="Pfam" id="PF03399">
    <property type="entry name" value="SAC3_GANP"/>
    <property type="match status" value="1"/>
</dbReference>
<dbReference type="OrthoDB" id="264795at2759"/>